<dbReference type="Pfam" id="PF00534">
    <property type="entry name" value="Glycos_transf_1"/>
    <property type="match status" value="1"/>
</dbReference>
<gene>
    <name evidence="2" type="ORF">H6A60_11105</name>
</gene>
<accession>A0ABS2DUJ8</accession>
<organism evidence="2 3">
    <name type="scientific">Sutterella massiliensis</name>
    <dbReference type="NCBI Taxonomy" id="1816689"/>
    <lineage>
        <taxon>Bacteria</taxon>
        <taxon>Pseudomonadati</taxon>
        <taxon>Pseudomonadota</taxon>
        <taxon>Betaproteobacteria</taxon>
        <taxon>Burkholderiales</taxon>
        <taxon>Sutterellaceae</taxon>
        <taxon>Sutterella</taxon>
    </lineage>
</organism>
<dbReference type="RefSeq" id="WP_205104617.1">
    <property type="nucleotide sequence ID" value="NZ_JACJJC010000058.1"/>
</dbReference>
<name>A0ABS2DUJ8_9BURK</name>
<keyword evidence="3" id="KW-1185">Reference proteome</keyword>
<evidence type="ECO:0000313" key="2">
    <source>
        <dbReference type="EMBL" id="MBM6705014.1"/>
    </source>
</evidence>
<evidence type="ECO:0000313" key="3">
    <source>
        <dbReference type="Proteomes" id="UP000715095"/>
    </source>
</evidence>
<protein>
    <submittedName>
        <fullName evidence="2">Glycosyltransferase</fullName>
    </submittedName>
</protein>
<sequence length="211" mass="23042">AKGAAVVARLVLMANKERPDIPFQIVETRQTFASALRALALPGEKPGSAFKGEQSFRNIRIRPASFEVKEIYRNTSVLLAPSLWYESWGRVATEAVMNGIPVLASKSGGLPEAVNGGGIVLDAPAECGTTEERKKWLTLPSEESCRPWADALYRLYDERDSSYWQSRCAQAARENSPNACAVKLLKAIGPLLEKLAGNGDFTNKGSMRLDD</sequence>
<dbReference type="EMBL" id="JACJJC010000058">
    <property type="protein sequence ID" value="MBM6705014.1"/>
    <property type="molecule type" value="Genomic_DNA"/>
</dbReference>
<dbReference type="Gene3D" id="3.40.50.2000">
    <property type="entry name" value="Glycogen Phosphorylase B"/>
    <property type="match status" value="1"/>
</dbReference>
<feature type="non-terminal residue" evidence="2">
    <location>
        <position position="1"/>
    </location>
</feature>
<evidence type="ECO:0000259" key="1">
    <source>
        <dbReference type="Pfam" id="PF00534"/>
    </source>
</evidence>
<proteinExistence type="predicted"/>
<dbReference type="InterPro" id="IPR001296">
    <property type="entry name" value="Glyco_trans_1"/>
</dbReference>
<dbReference type="Proteomes" id="UP000715095">
    <property type="component" value="Unassembled WGS sequence"/>
</dbReference>
<comment type="caution">
    <text evidence="2">The sequence shown here is derived from an EMBL/GenBank/DDBJ whole genome shotgun (WGS) entry which is preliminary data.</text>
</comment>
<dbReference type="SUPFAM" id="SSF53756">
    <property type="entry name" value="UDP-Glycosyltransferase/glycogen phosphorylase"/>
    <property type="match status" value="1"/>
</dbReference>
<reference evidence="2 3" key="1">
    <citation type="journal article" date="2021" name="Sci. Rep.">
        <title>The distribution of antibiotic resistance genes in chicken gut microbiota commensals.</title>
        <authorList>
            <person name="Juricova H."/>
            <person name="Matiasovicova J."/>
            <person name="Kubasova T."/>
            <person name="Cejkova D."/>
            <person name="Rychlik I."/>
        </authorList>
    </citation>
    <scope>NUCLEOTIDE SEQUENCE [LARGE SCALE GENOMIC DNA]</scope>
    <source>
        <strain evidence="2 3">An829</strain>
    </source>
</reference>
<feature type="domain" description="Glycosyl transferase family 1" evidence="1">
    <location>
        <begin position="66"/>
        <end position="121"/>
    </location>
</feature>